<comment type="cofactor">
    <cofactor evidence="1">
        <name>FAD</name>
        <dbReference type="ChEBI" id="CHEBI:57692"/>
    </cofactor>
</comment>
<reference evidence="6 7" key="1">
    <citation type="submission" date="2018-11" db="EMBL/GenBank/DDBJ databases">
        <title>Photobacterium sp. BEI247 sp. nov., a marine bacterium isolated from Yongle Blue Hole in the South China Sea.</title>
        <authorList>
            <person name="Wang X."/>
        </authorList>
    </citation>
    <scope>NUCLEOTIDE SEQUENCE [LARGE SCALE GENOMIC DNA]</scope>
    <source>
        <strain evidence="7">BEI247</strain>
    </source>
</reference>
<dbReference type="Gene3D" id="3.90.700.10">
    <property type="entry name" value="Succinate dehydrogenase/fumarate reductase flavoprotein, catalytic domain"/>
    <property type="match status" value="1"/>
</dbReference>
<evidence type="ECO:0000256" key="1">
    <source>
        <dbReference type="ARBA" id="ARBA00001974"/>
    </source>
</evidence>
<dbReference type="Proteomes" id="UP000287563">
    <property type="component" value="Unassembled WGS sequence"/>
</dbReference>
<dbReference type="PANTHER" id="PTHR43400:SF7">
    <property type="entry name" value="FAD-DEPENDENT OXIDOREDUCTASE 2 FAD BINDING DOMAIN-CONTAINING PROTEIN"/>
    <property type="match status" value="1"/>
</dbReference>
<dbReference type="Gene3D" id="3.50.50.60">
    <property type="entry name" value="FAD/NAD(P)-binding domain"/>
    <property type="match status" value="1"/>
</dbReference>
<dbReference type="PROSITE" id="PS51318">
    <property type="entry name" value="TAT"/>
    <property type="match status" value="1"/>
</dbReference>
<dbReference type="InterPro" id="IPR050315">
    <property type="entry name" value="FAD-oxidoreductase_2"/>
</dbReference>
<proteinExistence type="predicted"/>
<dbReference type="PANTHER" id="PTHR43400">
    <property type="entry name" value="FUMARATE REDUCTASE"/>
    <property type="match status" value="1"/>
</dbReference>
<keyword evidence="7" id="KW-1185">Reference proteome</keyword>
<gene>
    <name evidence="6" type="ORF">EDI28_05680</name>
</gene>
<evidence type="ECO:0000313" key="6">
    <source>
        <dbReference type="EMBL" id="RWX57509.1"/>
    </source>
</evidence>
<dbReference type="InterPro" id="IPR036188">
    <property type="entry name" value="FAD/NAD-bd_sf"/>
</dbReference>
<evidence type="ECO:0000259" key="5">
    <source>
        <dbReference type="Pfam" id="PF00890"/>
    </source>
</evidence>
<dbReference type="Pfam" id="PF00890">
    <property type="entry name" value="FAD_binding_2"/>
    <property type="match status" value="1"/>
</dbReference>
<keyword evidence="3" id="KW-0274">FAD</keyword>
<dbReference type="OrthoDB" id="9148689at2"/>
<evidence type="ECO:0000313" key="7">
    <source>
        <dbReference type="Proteomes" id="UP000287563"/>
    </source>
</evidence>
<organism evidence="6 7">
    <name type="scientific">Photobacterium chitinilyticum</name>
    <dbReference type="NCBI Taxonomy" id="2485123"/>
    <lineage>
        <taxon>Bacteria</taxon>
        <taxon>Pseudomonadati</taxon>
        <taxon>Pseudomonadota</taxon>
        <taxon>Gammaproteobacteria</taxon>
        <taxon>Vibrionales</taxon>
        <taxon>Vibrionaceae</taxon>
        <taxon>Photobacterium</taxon>
    </lineage>
</organism>
<evidence type="ECO:0000256" key="3">
    <source>
        <dbReference type="ARBA" id="ARBA00022827"/>
    </source>
</evidence>
<dbReference type="SUPFAM" id="SSF51905">
    <property type="entry name" value="FAD/NAD(P)-binding domain"/>
    <property type="match status" value="1"/>
</dbReference>
<accession>A0A3S3RK51</accession>
<dbReference type="InterPro" id="IPR003953">
    <property type="entry name" value="FAD-dep_OxRdtase_2_FAD-bd"/>
</dbReference>
<feature type="domain" description="FAD-dependent oxidoreductase 2 FAD-binding" evidence="5">
    <location>
        <begin position="67"/>
        <end position="526"/>
    </location>
</feature>
<dbReference type="GO" id="GO:0016491">
    <property type="term" value="F:oxidoreductase activity"/>
    <property type="evidence" value="ECO:0007669"/>
    <property type="project" value="UniProtKB-KW"/>
</dbReference>
<protein>
    <submittedName>
        <fullName evidence="6">FAD-binding protein</fullName>
    </submittedName>
</protein>
<evidence type="ECO:0000256" key="4">
    <source>
        <dbReference type="ARBA" id="ARBA00023002"/>
    </source>
</evidence>
<name>A0A3S3RK51_9GAMM</name>
<dbReference type="AlphaFoldDB" id="A0A3S3RK51"/>
<evidence type="ECO:0000256" key="2">
    <source>
        <dbReference type="ARBA" id="ARBA00022630"/>
    </source>
</evidence>
<comment type="caution">
    <text evidence="6">The sequence shown here is derived from an EMBL/GenBank/DDBJ whole genome shotgun (WGS) entry which is preliminary data.</text>
</comment>
<dbReference type="InterPro" id="IPR027477">
    <property type="entry name" value="Succ_DH/fumarate_Rdtase_cat_sf"/>
</dbReference>
<dbReference type="SUPFAM" id="SSF56425">
    <property type="entry name" value="Succinate dehydrogenase/fumarate reductase flavoprotein, catalytic domain"/>
    <property type="match status" value="1"/>
</dbReference>
<sequence>MLHIFLRTKVRSSVHGAKVMSENSSRRNFLKLGLSAAAMAPVSALGLSSAAFAATDPNDIQWDDEMDVLVIGSGMAGMIAAIRAAETDASAKVVVADKMSRLGGSSLISGLNMAVVGSDLQKNIGITDDSWELLLKDIEREAKGYNHRELTEVAAKGTLKLYNFLKDHGVEYDMSIGGGTGVKKLGGHSRARCVWPQGGGTEVIKKLQGYCKTQLTNVEIRKKILLDEILRNDEGRVIGVKVREKYRFSRKHDDLGDNDNPELNSSGKVKYYKVKRGLVMATGGYNQDRKFRGDEVGTMYNAASTTQPGATGGAIKAMISAGFKPIHMTLFRFAFPIPTEDIRWGILVNPRTGERFVDEYNNNDRQAIGMAILEERRHIDGEHTVLIYDQKGAEHYHDQQRFHLSLDGKNGINGTIWKFDTLEALADNFKMNTNLLKANVDKYNKNMAQDQDEFHKPKGVLKGASSISQAPYYAMQLNPRYNYAQGGAMISPRAEAIDVVTGEPIKGAFVCGEASAGTYGYIRLTACSTIDCGTFGIVAGENAAKTIPWA</sequence>
<dbReference type="EMBL" id="RJLM01000001">
    <property type="protein sequence ID" value="RWX57509.1"/>
    <property type="molecule type" value="Genomic_DNA"/>
</dbReference>
<keyword evidence="4" id="KW-0560">Oxidoreductase</keyword>
<keyword evidence="2" id="KW-0285">Flavoprotein</keyword>
<dbReference type="InterPro" id="IPR006311">
    <property type="entry name" value="TAT_signal"/>
</dbReference>